<evidence type="ECO:0000313" key="3">
    <source>
        <dbReference type="EMBL" id="RWS22193.1"/>
    </source>
</evidence>
<comment type="similarity">
    <text evidence="1 2">Belongs to the terpene synthase family.</text>
</comment>
<evidence type="ECO:0000256" key="1">
    <source>
        <dbReference type="ARBA" id="ARBA00006333"/>
    </source>
</evidence>
<name>A0A443S3X6_9ACAR</name>
<sequence>MFNNSARLREAFSCFPFQCNPEKNAIEKLTNDWLQKYIVDQKMFKKFVQSRVSLISAFFFPFAPINKCVNSNKLMILLTIADDFKEDRNQESEAKALIQRFMDIIENDEKVNFSPECWFEAAVSIAWQDILNDTPIGWQRAFKSALATIMKSFIEETKFTTNVPTVEEYFALRLISIAFNFVQLLIEYCCDKYLSYFERGNIAIQSLLTTVNYNAVVLNDLFSFKKEENNELNLIRVYMKHENLDEDEAEIKAIEFLEQNIRFYSKQRQLLCVYPDSTKWYLNYVDQIIRGTYDFYTAVPRYSLR</sequence>
<dbReference type="AlphaFoldDB" id="A0A443S3X6"/>
<proteinExistence type="inferred from homology"/>
<dbReference type="Pfam" id="PF19086">
    <property type="entry name" value="Terpene_syn_C_2"/>
    <property type="match status" value="1"/>
</dbReference>
<accession>A0A443S3X6</accession>
<dbReference type="Gene3D" id="1.10.600.10">
    <property type="entry name" value="Farnesyl Diphosphate Synthase"/>
    <property type="match status" value="1"/>
</dbReference>
<dbReference type="EMBL" id="NCKV01009539">
    <property type="protein sequence ID" value="RWS22193.1"/>
    <property type="molecule type" value="Genomic_DNA"/>
</dbReference>
<dbReference type="GO" id="GO:0010333">
    <property type="term" value="F:terpene synthase activity"/>
    <property type="evidence" value="ECO:0007669"/>
    <property type="project" value="InterPro"/>
</dbReference>
<dbReference type="GO" id="GO:0008299">
    <property type="term" value="P:isoprenoid biosynthetic process"/>
    <property type="evidence" value="ECO:0007669"/>
    <property type="project" value="UniProtKB-ARBA"/>
</dbReference>
<reference evidence="3 4" key="1">
    <citation type="journal article" date="2018" name="Gigascience">
        <title>Genomes of trombidid mites reveal novel predicted allergens and laterally-transferred genes associated with secondary metabolism.</title>
        <authorList>
            <person name="Dong X."/>
            <person name="Chaisiri K."/>
            <person name="Xia D."/>
            <person name="Armstrong S.D."/>
            <person name="Fang Y."/>
            <person name="Donnelly M.J."/>
            <person name="Kadowaki T."/>
            <person name="McGarry J.W."/>
            <person name="Darby A.C."/>
            <person name="Makepeace B.L."/>
        </authorList>
    </citation>
    <scope>NUCLEOTIDE SEQUENCE [LARGE SCALE GENOMIC DNA]</scope>
    <source>
        <strain evidence="3">UoL-UT</strain>
    </source>
</reference>
<protein>
    <recommendedName>
        <fullName evidence="2">Terpene synthase</fullName>
        <ecNumber evidence="2">4.2.3.-</ecNumber>
    </recommendedName>
</protein>
<dbReference type="PANTHER" id="PTHR35201:SF4">
    <property type="entry name" value="BETA-PINACENE SYNTHASE-RELATED"/>
    <property type="match status" value="1"/>
</dbReference>
<dbReference type="PANTHER" id="PTHR35201">
    <property type="entry name" value="TERPENE SYNTHASE"/>
    <property type="match status" value="1"/>
</dbReference>
<keyword evidence="2" id="KW-0479">Metal-binding</keyword>
<dbReference type="GO" id="GO:0046872">
    <property type="term" value="F:metal ion binding"/>
    <property type="evidence" value="ECO:0007669"/>
    <property type="project" value="UniProtKB-KW"/>
</dbReference>
<dbReference type="SUPFAM" id="SSF48576">
    <property type="entry name" value="Terpenoid synthases"/>
    <property type="match status" value="1"/>
</dbReference>
<dbReference type="OrthoDB" id="2861623at2759"/>
<dbReference type="EC" id="4.2.3.-" evidence="2"/>
<comment type="caution">
    <text evidence="3">The sequence shown here is derived from an EMBL/GenBank/DDBJ whole genome shotgun (WGS) entry which is preliminary data.</text>
</comment>
<evidence type="ECO:0000256" key="2">
    <source>
        <dbReference type="RuleBase" id="RU366034"/>
    </source>
</evidence>
<keyword evidence="4" id="KW-1185">Reference proteome</keyword>
<comment type="cofactor">
    <cofactor evidence="2">
        <name>Mg(2+)</name>
        <dbReference type="ChEBI" id="CHEBI:18420"/>
    </cofactor>
</comment>
<keyword evidence="2" id="KW-0460">Magnesium</keyword>
<gene>
    <name evidence="3" type="ORF">B4U80_11680</name>
</gene>
<organism evidence="3 4">
    <name type="scientific">Leptotrombidium deliense</name>
    <dbReference type="NCBI Taxonomy" id="299467"/>
    <lineage>
        <taxon>Eukaryota</taxon>
        <taxon>Metazoa</taxon>
        <taxon>Ecdysozoa</taxon>
        <taxon>Arthropoda</taxon>
        <taxon>Chelicerata</taxon>
        <taxon>Arachnida</taxon>
        <taxon>Acari</taxon>
        <taxon>Acariformes</taxon>
        <taxon>Trombidiformes</taxon>
        <taxon>Prostigmata</taxon>
        <taxon>Anystina</taxon>
        <taxon>Parasitengona</taxon>
        <taxon>Trombiculoidea</taxon>
        <taxon>Trombiculidae</taxon>
        <taxon>Leptotrombidium</taxon>
    </lineage>
</organism>
<dbReference type="VEuPathDB" id="VectorBase:LDEU009847"/>
<dbReference type="Proteomes" id="UP000288716">
    <property type="component" value="Unassembled WGS sequence"/>
</dbReference>
<dbReference type="InterPro" id="IPR034686">
    <property type="entry name" value="Terpene_cyclase-like_2"/>
</dbReference>
<keyword evidence="2" id="KW-0456">Lyase</keyword>
<evidence type="ECO:0000313" key="4">
    <source>
        <dbReference type="Proteomes" id="UP000288716"/>
    </source>
</evidence>
<dbReference type="InterPro" id="IPR008949">
    <property type="entry name" value="Isoprenoid_synthase_dom_sf"/>
</dbReference>